<dbReference type="Proteomes" id="UP000663841">
    <property type="component" value="Unassembled WGS sequence"/>
</dbReference>
<feature type="compositionally biased region" description="Polar residues" evidence="5">
    <location>
        <begin position="241"/>
        <end position="253"/>
    </location>
</feature>
<dbReference type="SMART" id="SM00146">
    <property type="entry name" value="PI3Kc"/>
    <property type="match status" value="1"/>
</dbReference>
<evidence type="ECO:0000256" key="3">
    <source>
        <dbReference type="ARBA" id="ARBA00022679"/>
    </source>
</evidence>
<dbReference type="PROSITE" id="PS50290">
    <property type="entry name" value="PI3_4_KINASE_3"/>
    <property type="match status" value="1"/>
</dbReference>
<dbReference type="PROSITE" id="PS00916">
    <property type="entry name" value="PI3_4_KINASE_2"/>
    <property type="match status" value="1"/>
</dbReference>
<comment type="catalytic activity">
    <reaction evidence="1">
        <text>a 1,2-diacyl-sn-glycero-3-phospho-(1D-myo-inositol) + ATP = a 1,2-diacyl-sn-glycero-3-phospho-(1D-myo-inositol 4-phosphate) + ADP + H(+)</text>
        <dbReference type="Rhea" id="RHEA:19877"/>
        <dbReference type="ChEBI" id="CHEBI:15378"/>
        <dbReference type="ChEBI" id="CHEBI:30616"/>
        <dbReference type="ChEBI" id="CHEBI:57880"/>
        <dbReference type="ChEBI" id="CHEBI:58178"/>
        <dbReference type="ChEBI" id="CHEBI:456216"/>
        <dbReference type="EC" id="2.7.1.67"/>
    </reaction>
</comment>
<dbReference type="InterPro" id="IPR015433">
    <property type="entry name" value="PI3/4_kinase"/>
</dbReference>
<keyword evidence="3" id="KW-0808">Transferase</keyword>
<name>A0A8H3AVD9_9AGAM</name>
<dbReference type="InterPro" id="IPR036940">
    <property type="entry name" value="PI3/4_kinase_cat_sf"/>
</dbReference>
<proteinExistence type="predicted"/>
<feature type="region of interest" description="Disordered" evidence="5">
    <location>
        <begin position="465"/>
        <end position="538"/>
    </location>
</feature>
<dbReference type="GO" id="GO:0046854">
    <property type="term" value="P:phosphatidylinositol phosphate biosynthetic process"/>
    <property type="evidence" value="ECO:0007669"/>
    <property type="project" value="InterPro"/>
</dbReference>
<dbReference type="AlphaFoldDB" id="A0A8H3AVD9"/>
<feature type="chain" id="PRO_5034198974" description="1-phosphatidylinositol 4-kinase" evidence="6">
    <location>
        <begin position="22"/>
        <end position="1049"/>
    </location>
</feature>
<dbReference type="GO" id="GO:0016020">
    <property type="term" value="C:membrane"/>
    <property type="evidence" value="ECO:0007669"/>
    <property type="project" value="TreeGrafter"/>
</dbReference>
<dbReference type="InterPro" id="IPR000403">
    <property type="entry name" value="PI3/4_kinase_cat_dom"/>
</dbReference>
<evidence type="ECO:0000259" key="8">
    <source>
        <dbReference type="PROSITE" id="PS51545"/>
    </source>
</evidence>
<dbReference type="GO" id="GO:0048015">
    <property type="term" value="P:phosphatidylinositol-mediated signaling"/>
    <property type="evidence" value="ECO:0007669"/>
    <property type="project" value="TreeGrafter"/>
</dbReference>
<feature type="compositionally biased region" description="Low complexity" evidence="5">
    <location>
        <begin position="652"/>
        <end position="662"/>
    </location>
</feature>
<feature type="compositionally biased region" description="Low complexity" evidence="5">
    <location>
        <begin position="254"/>
        <end position="268"/>
    </location>
</feature>
<dbReference type="InterPro" id="IPR018936">
    <property type="entry name" value="PI3/4_kinase_CS"/>
</dbReference>
<feature type="compositionally biased region" description="Low complexity" evidence="5">
    <location>
        <begin position="474"/>
        <end position="488"/>
    </location>
</feature>
<dbReference type="Pfam" id="PF00454">
    <property type="entry name" value="PI3_PI4_kinase"/>
    <property type="match status" value="1"/>
</dbReference>
<feature type="domain" description="PIK helical" evidence="8">
    <location>
        <begin position="1"/>
        <end position="117"/>
    </location>
</feature>
<dbReference type="PANTHER" id="PTHR10048">
    <property type="entry name" value="PHOSPHATIDYLINOSITOL KINASE"/>
    <property type="match status" value="1"/>
</dbReference>
<evidence type="ECO:0000313" key="10">
    <source>
        <dbReference type="Proteomes" id="UP000663841"/>
    </source>
</evidence>
<dbReference type="GO" id="GO:0005737">
    <property type="term" value="C:cytoplasm"/>
    <property type="evidence" value="ECO:0007669"/>
    <property type="project" value="TreeGrafter"/>
</dbReference>
<feature type="compositionally biased region" description="Polar residues" evidence="5">
    <location>
        <begin position="489"/>
        <end position="509"/>
    </location>
</feature>
<feature type="signal peptide" evidence="6">
    <location>
        <begin position="1"/>
        <end position="21"/>
    </location>
</feature>
<accession>A0A8H3AVD9</accession>
<dbReference type="EC" id="2.7.1.67" evidence="2"/>
<reference evidence="9" key="1">
    <citation type="submission" date="2021-01" db="EMBL/GenBank/DDBJ databases">
        <authorList>
            <person name="Kaushik A."/>
        </authorList>
    </citation>
    <scope>NUCLEOTIDE SEQUENCE</scope>
    <source>
        <strain evidence="9">AG3-T5</strain>
    </source>
</reference>
<sequence length="1049" mass="115625">MSHALLLRLFLAPSFFSVHVALQYLKTYPDNIGITHYLTSRLREFDIKELEDVWGFICHLLVTRPSKSTALEVFVVEKAEQSTHIATLTLWFMQATLNDLSQNQHRRGTTKSESFAICQRVIHKCHDIIYGDPPEPAGGPYGGLPVQPRSRFGRKRVKPYAIPALVGMGTILAGAPGMPALTSISGQVAIEQGRREEPHQLSGVVRELQENETRVSTSSRAGSVIEDEDDQEYDSSAPGPSDTTSKPSTLSIFTQSTSSVQTVTAQAARTSPSLTTRPPRMSDDPFGQLDPPTPPTKQSTLPPIHSTPSIGLRPGLNRANSLHHYAHQEVLLKQYDPFTQSQLLRGHYCRGEVQFLLTLESISNRLLVVPKLARVSALRAELTNLNNKLPAEICVPMWCPSSDKCSANSVVTQPHHRIVRIPPGESVVLNSAERAPYVLIMEFISGDLDFDPSKRMNKEIIKKLITQKSNTRGSLPSTPSTPSTMNSSRNTFATERSRSWTESSIGNTQDEPEPIAEPPSDIQVTPSTPLDPPENEDEEVDLVEQLYGAKLRDEPVDFSDTIVLPAPPKNKVLDMNRWQMGSTPSTPAIGGPSGSLPRTPNMAVSGFSSPAESPSNGQPASQDTLSMEDYSERMRTAAVMLAQLNSNLVREPVTPVASSSAPTPAPPGPSTSGSDAIPTMRMRLQPTEAAAIRERIMAEMISLEEQRMARMMEHGEGEGIKGISDPGRASNTKEDEAIVRRELNRADPSAAVFRESWAGKKARIRASSPYGHLANWDCISVIVKTGGDLRQEQLATLLIKEFENIWREENCQSWVRYFRILITGSNSGLVETITDAVSIHSIKKAEYARRIAEGNFGHVTLLDHFVNTYGDPSSVKFARAQKNFAKSLAGCSIITFLLQIKDRHNGNILLDRDGHLVHIDFGFMLGNSPGGVGFESAPFKLPLEYVDVLGGVDAEPFLEFKRLFHEGFLAARKHSDRIITLVDLMQKDSAFPCFATFGEQTSQLLKERFQPSLTTSAITGYIDNLIVTSLGSAWTRLYDSFQYYSQSIL</sequence>
<dbReference type="CDD" id="cd05168">
    <property type="entry name" value="PI4Kc_III_beta"/>
    <property type="match status" value="1"/>
</dbReference>
<keyword evidence="4" id="KW-0418">Kinase</keyword>
<evidence type="ECO:0000256" key="5">
    <source>
        <dbReference type="SAM" id="MobiDB-lite"/>
    </source>
</evidence>
<dbReference type="EMBL" id="CAJMWW010000093">
    <property type="protein sequence ID" value="CAE6441425.1"/>
    <property type="molecule type" value="Genomic_DNA"/>
</dbReference>
<dbReference type="InterPro" id="IPR001263">
    <property type="entry name" value="PI3K_accessory_dom"/>
</dbReference>
<dbReference type="GO" id="GO:0004430">
    <property type="term" value="F:1-phosphatidylinositol 4-kinase activity"/>
    <property type="evidence" value="ECO:0007669"/>
    <property type="project" value="UniProtKB-EC"/>
</dbReference>
<evidence type="ECO:0000259" key="7">
    <source>
        <dbReference type="PROSITE" id="PS50290"/>
    </source>
</evidence>
<dbReference type="Gene3D" id="3.30.1010.10">
    <property type="entry name" value="Phosphatidylinositol 3-kinase Catalytic Subunit, Chain A, domain 4"/>
    <property type="match status" value="1"/>
</dbReference>
<feature type="region of interest" description="Disordered" evidence="5">
    <location>
        <begin position="192"/>
        <end position="309"/>
    </location>
</feature>
<feature type="domain" description="PI3K/PI4K catalytic" evidence="7">
    <location>
        <begin position="746"/>
        <end position="1034"/>
    </location>
</feature>
<dbReference type="Gene3D" id="1.10.1070.11">
    <property type="entry name" value="Phosphatidylinositol 3-/4-kinase, catalytic domain"/>
    <property type="match status" value="1"/>
</dbReference>
<dbReference type="PROSITE" id="PS51545">
    <property type="entry name" value="PIK_HELICAL"/>
    <property type="match status" value="1"/>
</dbReference>
<keyword evidence="6" id="KW-0732">Signal</keyword>
<gene>
    <name evidence="9" type="ORF">RDB_LOCUS95687</name>
</gene>
<evidence type="ECO:0000256" key="4">
    <source>
        <dbReference type="ARBA" id="ARBA00022777"/>
    </source>
</evidence>
<dbReference type="InterPro" id="IPR011009">
    <property type="entry name" value="Kinase-like_dom_sf"/>
</dbReference>
<dbReference type="SUPFAM" id="SSF56112">
    <property type="entry name" value="Protein kinase-like (PK-like)"/>
    <property type="match status" value="1"/>
</dbReference>
<feature type="compositionally biased region" description="Polar residues" evidence="5">
    <location>
        <begin position="296"/>
        <end position="309"/>
    </location>
</feature>
<comment type="caution">
    <text evidence="9">The sequence shown here is derived from an EMBL/GenBank/DDBJ whole genome shotgun (WGS) entry which is preliminary data.</text>
</comment>
<evidence type="ECO:0000256" key="6">
    <source>
        <dbReference type="SAM" id="SignalP"/>
    </source>
</evidence>
<protein>
    <recommendedName>
        <fullName evidence="2">1-phosphatidylinositol 4-kinase</fullName>
        <ecNumber evidence="2">2.7.1.67</ecNumber>
    </recommendedName>
</protein>
<dbReference type="FunFam" id="1.10.1070.11:FF:000016">
    <property type="entry name" value="PIK1p Phosphatidylinositol 4-kinase"/>
    <property type="match status" value="1"/>
</dbReference>
<evidence type="ECO:0000256" key="1">
    <source>
        <dbReference type="ARBA" id="ARBA00001686"/>
    </source>
</evidence>
<evidence type="ECO:0000256" key="2">
    <source>
        <dbReference type="ARBA" id="ARBA00012169"/>
    </source>
</evidence>
<organism evidence="9 10">
    <name type="scientific">Rhizoctonia solani</name>
    <dbReference type="NCBI Taxonomy" id="456999"/>
    <lineage>
        <taxon>Eukaryota</taxon>
        <taxon>Fungi</taxon>
        <taxon>Dikarya</taxon>
        <taxon>Basidiomycota</taxon>
        <taxon>Agaricomycotina</taxon>
        <taxon>Agaricomycetes</taxon>
        <taxon>Cantharellales</taxon>
        <taxon>Ceratobasidiaceae</taxon>
        <taxon>Rhizoctonia</taxon>
    </lineage>
</organism>
<feature type="compositionally biased region" description="Polar residues" evidence="5">
    <location>
        <begin position="606"/>
        <end position="625"/>
    </location>
</feature>
<dbReference type="OrthoDB" id="2322499at2759"/>
<feature type="region of interest" description="Disordered" evidence="5">
    <location>
        <begin position="652"/>
        <end position="677"/>
    </location>
</feature>
<evidence type="ECO:0000313" key="9">
    <source>
        <dbReference type="EMBL" id="CAE6441425.1"/>
    </source>
</evidence>
<dbReference type="PANTHER" id="PTHR10048:SF22">
    <property type="entry name" value="PHOSPHATIDYLINOSITOL 4-KINASE BETA"/>
    <property type="match status" value="1"/>
</dbReference>
<feature type="region of interest" description="Disordered" evidence="5">
    <location>
        <begin position="574"/>
        <end position="625"/>
    </location>
</feature>
<dbReference type="InterPro" id="IPR057754">
    <property type="entry name" value="PI4-kinase_beta/PIK1_cat"/>
</dbReference>